<feature type="transmembrane region" description="Helical" evidence="1">
    <location>
        <begin position="75"/>
        <end position="97"/>
    </location>
</feature>
<gene>
    <name evidence="2" type="ORF">MiTs_01725</name>
</gene>
<organism evidence="2 3">
    <name type="scientific">Microcystis aeruginosa NIES-2521</name>
    <dbReference type="NCBI Taxonomy" id="2303983"/>
    <lineage>
        <taxon>Bacteria</taxon>
        <taxon>Bacillati</taxon>
        <taxon>Cyanobacteriota</taxon>
        <taxon>Cyanophyceae</taxon>
        <taxon>Oscillatoriophycideae</taxon>
        <taxon>Chroococcales</taxon>
        <taxon>Microcystaceae</taxon>
        <taxon>Microcystis</taxon>
    </lineage>
</organism>
<dbReference type="Proteomes" id="UP000324689">
    <property type="component" value="Unassembled WGS sequence"/>
</dbReference>
<reference evidence="2 3" key="1">
    <citation type="submission" date="2018-09" db="EMBL/GenBank/DDBJ databases">
        <title>Evolutionary history of phycoerythrin pigmentation in the water bloom-forming cyanobacterium Microcystis aeruginosa.</title>
        <authorList>
            <person name="Tanabe Y."/>
            <person name="Tanabe Y."/>
            <person name="Yamaguchi H."/>
        </authorList>
    </citation>
    <scope>NUCLEOTIDE SEQUENCE [LARGE SCALE GENOMIC DNA]</scope>
    <source>
        <strain evidence="2 3">NIES-2521</strain>
    </source>
</reference>
<keyword evidence="1" id="KW-0812">Transmembrane</keyword>
<feature type="transmembrane region" description="Helical" evidence="1">
    <location>
        <begin position="12"/>
        <end position="31"/>
    </location>
</feature>
<evidence type="ECO:0000313" key="3">
    <source>
        <dbReference type="Proteomes" id="UP000324689"/>
    </source>
</evidence>
<sequence length="149" mass="16191">MIVRDKLPSWALRGIFLLGFSFSCIFPTTFFDPISKNVNSTALTVALGWAIVSSSISPLLSNLSDASLTQSFRKIAKPLFFIGILIVLIVFILKILAFFTGENFETGPISAKAPEFFVASLFILSLIIRKAKIQGSNILIAVAVTAFSV</sequence>
<accession>A0A5A5S2U9</accession>
<feature type="transmembrane region" description="Helical" evidence="1">
    <location>
        <begin position="109"/>
        <end position="128"/>
    </location>
</feature>
<dbReference type="EMBL" id="BHVQ01000016">
    <property type="protein sequence ID" value="GCA79731.1"/>
    <property type="molecule type" value="Genomic_DNA"/>
</dbReference>
<keyword evidence="1" id="KW-1133">Transmembrane helix</keyword>
<evidence type="ECO:0000256" key="1">
    <source>
        <dbReference type="SAM" id="Phobius"/>
    </source>
</evidence>
<proteinExistence type="predicted"/>
<dbReference type="PROSITE" id="PS51257">
    <property type="entry name" value="PROKAR_LIPOPROTEIN"/>
    <property type="match status" value="1"/>
</dbReference>
<name>A0A5A5S2U9_MICAE</name>
<evidence type="ECO:0000313" key="2">
    <source>
        <dbReference type="EMBL" id="GCA79731.1"/>
    </source>
</evidence>
<protein>
    <submittedName>
        <fullName evidence="2">Uncharacterized protein</fullName>
    </submittedName>
</protein>
<dbReference type="RefSeq" id="WP_149974923.1">
    <property type="nucleotide sequence ID" value="NZ_BHVQ01000016.1"/>
</dbReference>
<comment type="caution">
    <text evidence="2">The sequence shown here is derived from an EMBL/GenBank/DDBJ whole genome shotgun (WGS) entry which is preliminary data.</text>
</comment>
<dbReference type="AlphaFoldDB" id="A0A5A5S2U9"/>
<feature type="transmembrane region" description="Helical" evidence="1">
    <location>
        <begin position="43"/>
        <end position="63"/>
    </location>
</feature>
<keyword evidence="1" id="KW-0472">Membrane</keyword>